<dbReference type="InterPro" id="IPR036390">
    <property type="entry name" value="WH_DNA-bd_sf"/>
</dbReference>
<dbReference type="SUPFAM" id="SSF53335">
    <property type="entry name" value="S-adenosyl-L-methionine-dependent methyltransferases"/>
    <property type="match status" value="1"/>
</dbReference>
<dbReference type="SUPFAM" id="SSF46785">
    <property type="entry name" value="Winged helix' DNA-binding domain"/>
    <property type="match status" value="1"/>
</dbReference>
<dbReference type="Gene3D" id="3.40.50.150">
    <property type="entry name" value="Vaccinia Virus protein VP39"/>
    <property type="match status" value="1"/>
</dbReference>
<dbReference type="EMBL" id="JACHDS010000001">
    <property type="protein sequence ID" value="MBB6171855.1"/>
    <property type="molecule type" value="Genomic_DNA"/>
</dbReference>
<dbReference type="PANTHER" id="PTHR43712">
    <property type="entry name" value="PUTATIVE (AFU_ORTHOLOGUE AFUA_4G14580)-RELATED"/>
    <property type="match status" value="1"/>
</dbReference>
<sequence length="347" mass="37221">MAEERPEPPTGHVQEAPDPAVRLLHMRDQFIHARLLQIAAELGLGDLLADGPRSAHDLAAATGTHPEALYRMLRVLAACGVFTETAPGSFALTAAGAPLRSDHHCSVRATLAFDGVIGRALFDSAHSVRTGEATFPRVFGASLFDYLADHPEHAALFNTAMQELSRPVLRAVLDAYDFSAARRIVDVGGGNGTLLSTVLRTAPDAHGVVFDVPHVAEAARDRLRAEGLADRCTAVGGDFFHKAPEDGDLYILKWILHDWPDDRAAGILRCCAQAMAPGGRVLLVEQVIPPGDTPHPGKAMDFSMLALLDGCERTEEEFAALLGRADLRIERIIPTASPFSLIEARAA</sequence>
<dbReference type="GO" id="GO:0046983">
    <property type="term" value="F:protein dimerization activity"/>
    <property type="evidence" value="ECO:0007669"/>
    <property type="project" value="InterPro"/>
</dbReference>
<feature type="domain" description="O-methyltransferase C-terminal" evidence="5">
    <location>
        <begin position="126"/>
        <end position="325"/>
    </location>
</feature>
<proteinExistence type="predicted"/>
<name>A0A7W9YH61_9ACTN</name>
<feature type="active site" description="Proton acceptor" evidence="4">
    <location>
        <position position="257"/>
    </location>
</feature>
<dbReference type="PANTHER" id="PTHR43712:SF2">
    <property type="entry name" value="O-METHYLTRANSFERASE CICE"/>
    <property type="match status" value="1"/>
</dbReference>
<keyword evidence="2 7" id="KW-0808">Transferase</keyword>
<dbReference type="Pfam" id="PF08100">
    <property type="entry name" value="Dimerisation"/>
    <property type="match status" value="1"/>
</dbReference>
<dbReference type="Proteomes" id="UP000546642">
    <property type="component" value="Unassembled WGS sequence"/>
</dbReference>
<evidence type="ECO:0000256" key="3">
    <source>
        <dbReference type="ARBA" id="ARBA00022691"/>
    </source>
</evidence>
<reference evidence="7 8" key="1">
    <citation type="submission" date="2020-08" db="EMBL/GenBank/DDBJ databases">
        <title>Sequencing the genomes of 1000 actinobacteria strains.</title>
        <authorList>
            <person name="Klenk H.-P."/>
        </authorList>
    </citation>
    <scope>NUCLEOTIDE SEQUENCE [LARGE SCALE GENOMIC DNA]</scope>
    <source>
        <strain evidence="7 8">DSM 46659</strain>
    </source>
</reference>
<evidence type="ECO:0000313" key="7">
    <source>
        <dbReference type="EMBL" id="MBB6171855.1"/>
    </source>
</evidence>
<dbReference type="RefSeq" id="WP_343070499.1">
    <property type="nucleotide sequence ID" value="NZ_JACHDS010000001.1"/>
</dbReference>
<dbReference type="Pfam" id="PF00891">
    <property type="entry name" value="Methyltransf_2"/>
    <property type="match status" value="1"/>
</dbReference>
<evidence type="ECO:0000256" key="4">
    <source>
        <dbReference type="PIRSR" id="PIRSR005739-1"/>
    </source>
</evidence>
<evidence type="ECO:0000313" key="8">
    <source>
        <dbReference type="Proteomes" id="UP000546642"/>
    </source>
</evidence>
<dbReference type="InterPro" id="IPR012967">
    <property type="entry name" value="COMT_dimerisation"/>
</dbReference>
<comment type="caution">
    <text evidence="7">The sequence shown here is derived from an EMBL/GenBank/DDBJ whole genome shotgun (WGS) entry which is preliminary data.</text>
</comment>
<dbReference type="GO" id="GO:0032259">
    <property type="term" value="P:methylation"/>
    <property type="evidence" value="ECO:0007669"/>
    <property type="project" value="UniProtKB-KW"/>
</dbReference>
<keyword evidence="8" id="KW-1185">Reference proteome</keyword>
<evidence type="ECO:0000256" key="2">
    <source>
        <dbReference type="ARBA" id="ARBA00022679"/>
    </source>
</evidence>
<organism evidence="7 8">
    <name type="scientific">Nocardiopsis mwathae</name>
    <dbReference type="NCBI Taxonomy" id="1472723"/>
    <lineage>
        <taxon>Bacteria</taxon>
        <taxon>Bacillati</taxon>
        <taxon>Actinomycetota</taxon>
        <taxon>Actinomycetes</taxon>
        <taxon>Streptosporangiales</taxon>
        <taxon>Nocardiopsidaceae</taxon>
        <taxon>Nocardiopsis</taxon>
    </lineage>
</organism>
<feature type="domain" description="O-methyltransferase dimerisation" evidence="6">
    <location>
        <begin position="28"/>
        <end position="96"/>
    </location>
</feature>
<dbReference type="CDD" id="cd02440">
    <property type="entry name" value="AdoMet_MTases"/>
    <property type="match status" value="1"/>
</dbReference>
<gene>
    <name evidence="7" type="ORF">HNR23_001915</name>
</gene>
<evidence type="ECO:0000259" key="6">
    <source>
        <dbReference type="Pfam" id="PF08100"/>
    </source>
</evidence>
<dbReference type="InterPro" id="IPR001077">
    <property type="entry name" value="COMT_C"/>
</dbReference>
<dbReference type="InterPro" id="IPR029063">
    <property type="entry name" value="SAM-dependent_MTases_sf"/>
</dbReference>
<evidence type="ECO:0000259" key="5">
    <source>
        <dbReference type="Pfam" id="PF00891"/>
    </source>
</evidence>
<accession>A0A7W9YH61</accession>
<evidence type="ECO:0000256" key="1">
    <source>
        <dbReference type="ARBA" id="ARBA00022603"/>
    </source>
</evidence>
<dbReference type="AlphaFoldDB" id="A0A7W9YH61"/>
<dbReference type="InterPro" id="IPR036388">
    <property type="entry name" value="WH-like_DNA-bd_sf"/>
</dbReference>
<dbReference type="GO" id="GO:0008171">
    <property type="term" value="F:O-methyltransferase activity"/>
    <property type="evidence" value="ECO:0007669"/>
    <property type="project" value="InterPro"/>
</dbReference>
<dbReference type="PIRSF" id="PIRSF005739">
    <property type="entry name" value="O-mtase"/>
    <property type="match status" value="1"/>
</dbReference>
<protein>
    <submittedName>
        <fullName evidence="7">SAM-dependent methyltransferase</fullName>
    </submittedName>
</protein>
<dbReference type="InterPro" id="IPR016461">
    <property type="entry name" value="COMT-like"/>
</dbReference>
<dbReference type="PROSITE" id="PS51683">
    <property type="entry name" value="SAM_OMT_II"/>
    <property type="match status" value="1"/>
</dbReference>
<dbReference type="Gene3D" id="1.10.10.10">
    <property type="entry name" value="Winged helix-like DNA-binding domain superfamily/Winged helix DNA-binding domain"/>
    <property type="match status" value="1"/>
</dbReference>
<keyword evidence="1 7" id="KW-0489">Methyltransferase</keyword>
<keyword evidence="3" id="KW-0949">S-adenosyl-L-methionine</keyword>